<feature type="compositionally biased region" description="Basic and acidic residues" evidence="1">
    <location>
        <begin position="16"/>
        <end position="33"/>
    </location>
</feature>
<feature type="region of interest" description="Disordered" evidence="1">
    <location>
        <begin position="1"/>
        <end position="82"/>
    </location>
</feature>
<protein>
    <submittedName>
        <fullName evidence="2">Uncharacterized protein</fullName>
    </submittedName>
</protein>
<evidence type="ECO:0000256" key="1">
    <source>
        <dbReference type="SAM" id="MobiDB-lite"/>
    </source>
</evidence>
<sequence>MLLQESVLLRQQAEPRSADETKTRRARPDDSRHATCTQSTHQPGHPTQPGRGSDPVQLWRALGDGGRGGERGGGATTAVATT</sequence>
<dbReference type="AlphaFoldDB" id="A0A4Z2H0V3"/>
<evidence type="ECO:0000313" key="3">
    <source>
        <dbReference type="Proteomes" id="UP000314294"/>
    </source>
</evidence>
<dbReference type="EMBL" id="SRLO01000355">
    <property type="protein sequence ID" value="TNN59497.1"/>
    <property type="molecule type" value="Genomic_DNA"/>
</dbReference>
<organism evidence="2 3">
    <name type="scientific">Liparis tanakae</name>
    <name type="common">Tanaka's snailfish</name>
    <dbReference type="NCBI Taxonomy" id="230148"/>
    <lineage>
        <taxon>Eukaryota</taxon>
        <taxon>Metazoa</taxon>
        <taxon>Chordata</taxon>
        <taxon>Craniata</taxon>
        <taxon>Vertebrata</taxon>
        <taxon>Euteleostomi</taxon>
        <taxon>Actinopterygii</taxon>
        <taxon>Neopterygii</taxon>
        <taxon>Teleostei</taxon>
        <taxon>Neoteleostei</taxon>
        <taxon>Acanthomorphata</taxon>
        <taxon>Eupercaria</taxon>
        <taxon>Perciformes</taxon>
        <taxon>Cottioidei</taxon>
        <taxon>Cottales</taxon>
        <taxon>Liparidae</taxon>
        <taxon>Liparis</taxon>
    </lineage>
</organism>
<accession>A0A4Z2H0V3</accession>
<proteinExistence type="predicted"/>
<evidence type="ECO:0000313" key="2">
    <source>
        <dbReference type="EMBL" id="TNN59497.1"/>
    </source>
</evidence>
<keyword evidence="3" id="KW-1185">Reference proteome</keyword>
<name>A0A4Z2H0V3_9TELE</name>
<comment type="caution">
    <text evidence="2">The sequence shown here is derived from an EMBL/GenBank/DDBJ whole genome shotgun (WGS) entry which is preliminary data.</text>
</comment>
<feature type="compositionally biased region" description="Gly residues" evidence="1">
    <location>
        <begin position="63"/>
        <end position="75"/>
    </location>
</feature>
<reference evidence="2 3" key="1">
    <citation type="submission" date="2019-03" db="EMBL/GenBank/DDBJ databases">
        <title>First draft genome of Liparis tanakae, snailfish: a comprehensive survey of snailfish specific genes.</title>
        <authorList>
            <person name="Kim W."/>
            <person name="Song I."/>
            <person name="Jeong J.-H."/>
            <person name="Kim D."/>
            <person name="Kim S."/>
            <person name="Ryu S."/>
            <person name="Song J.Y."/>
            <person name="Lee S.K."/>
        </authorList>
    </citation>
    <scope>NUCLEOTIDE SEQUENCE [LARGE SCALE GENOMIC DNA]</scope>
    <source>
        <tissue evidence="2">Muscle</tissue>
    </source>
</reference>
<dbReference type="Proteomes" id="UP000314294">
    <property type="component" value="Unassembled WGS sequence"/>
</dbReference>
<gene>
    <name evidence="2" type="ORF">EYF80_030312</name>
</gene>